<evidence type="ECO:0000313" key="2">
    <source>
        <dbReference type="Proteomes" id="UP000515788"/>
    </source>
</evidence>
<dbReference type="GeneID" id="59325762"/>
<dbReference type="RefSeq" id="XP_037139269.1">
    <property type="nucleotide sequence ID" value="XM_037283373.1"/>
</dbReference>
<sequence length="462" mass="52781">MTFPVISLKPSYNSVIRGCPGLPETLPRVECEFRVRSNDGKPFKIDKIEVALKCIESLNNQSHHSFSSKPKIEKTTVLYRKTIKMTEKRMLGIDIPFTIGLPDDIKETNLNSTFGRTVTVLECYAYYNGLEEPQSFSRTVNVEKYTLLPSSRLFPSIERRVYSPDKKFIVNYTVRNPCVTTDDVLHVDFELKPNAKLTNEGSAIASTPSIFNKKMKTRLKHAMVHLKEYLEVYDDGSGVNTGSGGVGNETRENLLCESVQPINELITRNGIKWSMDIKVFTKSKYFDEFERSLQEPPSLQRYAQNSVRTEQASSPKVTTELLKNKAGYGREIPFQYHTSITTTRGNLYRILHGITVKFKISNGKSFQINQSIDITPWEAVHLNTIEQLILQERETARYANQFYQNYGGLKRVPASTTLNNMKGHRIEYPPLPPVVYLHDHQTLKSLDIVYNSSTFTRIPLIE</sequence>
<dbReference type="PANTHER" id="PTHR36419:SF1">
    <property type="entry name" value="RHO1 GEF LOCALIZING PROTEIN 1"/>
    <property type="match status" value="1"/>
</dbReference>
<dbReference type="InterPro" id="IPR053060">
    <property type="entry name" value="Cytokinesis_Signaling_Reg"/>
</dbReference>
<dbReference type="PANTHER" id="PTHR36419">
    <property type="entry name" value="ARRESTIN FAMILY PROTEIN 1"/>
    <property type="match status" value="1"/>
</dbReference>
<dbReference type="GO" id="GO:0000917">
    <property type="term" value="P:division septum assembly"/>
    <property type="evidence" value="ECO:0007669"/>
    <property type="project" value="TreeGrafter"/>
</dbReference>
<dbReference type="OrthoDB" id="4001642at2759"/>
<dbReference type="Proteomes" id="UP000515788">
    <property type="component" value="Chromosome 4"/>
</dbReference>
<proteinExistence type="predicted"/>
<evidence type="ECO:0008006" key="3">
    <source>
        <dbReference type="Google" id="ProtNLM"/>
    </source>
</evidence>
<dbReference type="EMBL" id="CP059249">
    <property type="protein sequence ID" value="QLL32594.1"/>
    <property type="molecule type" value="Genomic_DNA"/>
</dbReference>
<dbReference type="GO" id="GO:0000935">
    <property type="term" value="C:division septum"/>
    <property type="evidence" value="ECO:0007669"/>
    <property type="project" value="TreeGrafter"/>
</dbReference>
<dbReference type="AlphaFoldDB" id="A0A7G3ZGF8"/>
<dbReference type="KEGG" id="tgb:HG536_0D01160"/>
<evidence type="ECO:0000313" key="1">
    <source>
        <dbReference type="EMBL" id="QLL32594.1"/>
    </source>
</evidence>
<keyword evidence="2" id="KW-1185">Reference proteome</keyword>
<gene>
    <name evidence="1" type="ORF">HG536_0D01160</name>
</gene>
<organism evidence="1 2">
    <name type="scientific">Torulaspora globosa</name>
    <dbReference type="NCBI Taxonomy" id="48254"/>
    <lineage>
        <taxon>Eukaryota</taxon>
        <taxon>Fungi</taxon>
        <taxon>Dikarya</taxon>
        <taxon>Ascomycota</taxon>
        <taxon>Saccharomycotina</taxon>
        <taxon>Saccharomycetes</taxon>
        <taxon>Saccharomycetales</taxon>
        <taxon>Saccharomycetaceae</taxon>
        <taxon>Torulaspora</taxon>
    </lineage>
</organism>
<reference evidence="1 2" key="1">
    <citation type="submission" date="2020-06" db="EMBL/GenBank/DDBJ databases">
        <title>The yeast mating-type switching endonuclease HO is a domesticated member of an unorthodox homing genetic element family.</title>
        <authorList>
            <person name="Coughlan A.Y."/>
            <person name="Lombardi L."/>
            <person name="Braun-Galleani S."/>
            <person name="Martos A.R."/>
            <person name="Galeote V."/>
            <person name="Bigey F."/>
            <person name="Dequin S."/>
            <person name="Byrne K.P."/>
            <person name="Wolfe K.H."/>
        </authorList>
    </citation>
    <scope>NUCLEOTIDE SEQUENCE [LARGE SCALE GENOMIC DNA]</scope>
    <source>
        <strain evidence="1 2">CBS764</strain>
    </source>
</reference>
<protein>
    <recommendedName>
        <fullName evidence="3">Arrestin C-terminal-like domain-containing protein</fullName>
    </recommendedName>
</protein>
<name>A0A7G3ZGF8_9SACH</name>
<accession>A0A7G3ZGF8</accession>